<feature type="compositionally biased region" description="Basic and acidic residues" evidence="1">
    <location>
        <begin position="65"/>
        <end position="92"/>
    </location>
</feature>
<evidence type="ECO:0000313" key="3">
    <source>
        <dbReference type="Proteomes" id="UP000246464"/>
    </source>
</evidence>
<organism evidence="2 3">
    <name type="scientific">Scophthalmus maximus</name>
    <name type="common">Turbot</name>
    <name type="synonym">Psetta maxima</name>
    <dbReference type="NCBI Taxonomy" id="52904"/>
    <lineage>
        <taxon>Eukaryota</taxon>
        <taxon>Metazoa</taxon>
        <taxon>Chordata</taxon>
        <taxon>Craniata</taxon>
        <taxon>Vertebrata</taxon>
        <taxon>Euteleostomi</taxon>
        <taxon>Actinopterygii</taxon>
        <taxon>Neopterygii</taxon>
        <taxon>Teleostei</taxon>
        <taxon>Neoteleostei</taxon>
        <taxon>Acanthomorphata</taxon>
        <taxon>Carangaria</taxon>
        <taxon>Pleuronectiformes</taxon>
        <taxon>Pleuronectoidei</taxon>
        <taxon>Scophthalmidae</taxon>
        <taxon>Scophthalmus</taxon>
    </lineage>
</organism>
<gene>
    <name evidence="2" type="ORF">SMAX5B_015341</name>
</gene>
<dbReference type="Proteomes" id="UP000246464">
    <property type="component" value="Chromosome 13"/>
</dbReference>
<protein>
    <submittedName>
        <fullName evidence="2">Uncharacterized protein</fullName>
    </submittedName>
</protein>
<reference evidence="2 3" key="1">
    <citation type="submission" date="2017-12" db="EMBL/GenBank/DDBJ databases">
        <title>Integrating genomic resources of turbot (Scophthalmus maximus) in depth evaluation of genetic and physical mapping variation across individuals.</title>
        <authorList>
            <person name="Martinez P."/>
        </authorList>
    </citation>
    <scope>NUCLEOTIDE SEQUENCE [LARGE SCALE GENOMIC DNA]</scope>
</reference>
<dbReference type="AlphaFoldDB" id="A0A2U9C7K4"/>
<feature type="region of interest" description="Disordered" evidence="1">
    <location>
        <begin position="33"/>
        <end position="92"/>
    </location>
</feature>
<proteinExistence type="predicted"/>
<sequence length="92" mass="9948">MCGRGKGFGLHLPGLISLPDIFVFGGAGGHGQAVPGITRRVGEDEEDVDQTKGRRDGVEWNGMAEGRRGNEGGNEAKGKRVREERAKRMRTD</sequence>
<accession>A0A2U9C7K4</accession>
<evidence type="ECO:0000256" key="1">
    <source>
        <dbReference type="SAM" id="MobiDB-lite"/>
    </source>
</evidence>
<evidence type="ECO:0000313" key="2">
    <source>
        <dbReference type="EMBL" id="AWP12561.1"/>
    </source>
</evidence>
<name>A0A2U9C7K4_SCOMX</name>
<dbReference type="EMBL" id="CP026255">
    <property type="protein sequence ID" value="AWP12561.1"/>
    <property type="molecule type" value="Genomic_DNA"/>
</dbReference>
<keyword evidence="3" id="KW-1185">Reference proteome</keyword>
<feature type="compositionally biased region" description="Basic and acidic residues" evidence="1">
    <location>
        <begin position="49"/>
        <end position="58"/>
    </location>
</feature>